<accession>A0A8R1UNY0</accession>
<comment type="similarity">
    <text evidence="2">Belongs to the X(+)/potassium ATPases subunit beta family.</text>
</comment>
<dbReference type="GO" id="GO:0006814">
    <property type="term" value="P:sodium ion transport"/>
    <property type="evidence" value="ECO:0007669"/>
    <property type="project" value="InterPro"/>
</dbReference>
<dbReference type="EnsemblMetazoa" id="PPA34971.1">
    <property type="protein sequence ID" value="PPA34971.1"/>
    <property type="gene ID" value="WBGene00273340"/>
</dbReference>
<evidence type="ECO:0000256" key="2">
    <source>
        <dbReference type="ARBA" id="ARBA00005876"/>
    </source>
</evidence>
<name>A0A8R1UNY0_PRIPA</name>
<sequence length="328" mass="37227">MSRYQRVEDLETMQIDDTQQMIGEGRIKRSFLDQIIDREHSYDPRVMGQRTVFIGLSLILTAALSLVALTVVLSMASAARMGEERRSERKPDSIRYGLQLIPDLHQLSNGMLVYSTSLDANATRQKYVDGINEFLDTYVNEQNSRHRFMADCAEGQTEKPKDKWCRFDTTRAFSREGRGCTRYDNFGYDSGAPCVLFALKDEIQWRPKVGSNVTEVPFKCDITPNARSSSPPGAIYFPALRDNLRLGGFPINKLPSRNLIVNGEPVTDEDGETAYDTPSLIFVKFALPDVKMHYTISCGLKDDVEGYEIKNLNDFRGRKIFTFDVIVN</sequence>
<keyword evidence="5 7" id="KW-1133">Transmembrane helix</keyword>
<reference evidence="9" key="1">
    <citation type="journal article" date="2008" name="Nat. Genet.">
        <title>The Pristionchus pacificus genome provides a unique perspective on nematode lifestyle and parasitism.</title>
        <authorList>
            <person name="Dieterich C."/>
            <person name="Clifton S.W."/>
            <person name="Schuster L.N."/>
            <person name="Chinwalla A."/>
            <person name="Delehaunty K."/>
            <person name="Dinkelacker I."/>
            <person name="Fulton L."/>
            <person name="Fulton R."/>
            <person name="Godfrey J."/>
            <person name="Minx P."/>
            <person name="Mitreva M."/>
            <person name="Roeseler W."/>
            <person name="Tian H."/>
            <person name="Witte H."/>
            <person name="Yang S.P."/>
            <person name="Wilson R.K."/>
            <person name="Sommer R.J."/>
        </authorList>
    </citation>
    <scope>NUCLEOTIDE SEQUENCE [LARGE SCALE GENOMIC DNA]</scope>
    <source>
        <strain evidence="9">PS312</strain>
    </source>
</reference>
<dbReference type="Gene3D" id="2.60.40.1660">
    <property type="entry name" value="Na, k-atpase alpha subunit"/>
    <property type="match status" value="1"/>
</dbReference>
<organism evidence="8 9">
    <name type="scientific">Pristionchus pacificus</name>
    <name type="common">Parasitic nematode worm</name>
    <dbReference type="NCBI Taxonomy" id="54126"/>
    <lineage>
        <taxon>Eukaryota</taxon>
        <taxon>Metazoa</taxon>
        <taxon>Ecdysozoa</taxon>
        <taxon>Nematoda</taxon>
        <taxon>Chromadorea</taxon>
        <taxon>Rhabditida</taxon>
        <taxon>Rhabditina</taxon>
        <taxon>Diplogasteromorpha</taxon>
        <taxon>Diplogasteroidea</taxon>
        <taxon>Neodiplogasteridae</taxon>
        <taxon>Pristionchus</taxon>
    </lineage>
</organism>
<evidence type="ECO:0000256" key="3">
    <source>
        <dbReference type="ARBA" id="ARBA00022692"/>
    </source>
</evidence>
<dbReference type="AlphaFoldDB" id="A0A8R1UNY0"/>
<comment type="subcellular location">
    <subcellularLocation>
        <location evidence="1">Membrane</location>
        <topology evidence="1">Single-pass type II membrane protein</topology>
    </subcellularLocation>
</comment>
<dbReference type="PANTHER" id="PTHR11523">
    <property type="entry name" value="SODIUM/POTASSIUM-DEPENDENT ATPASE BETA SUBUNIT"/>
    <property type="match status" value="1"/>
</dbReference>
<feature type="transmembrane region" description="Helical" evidence="7">
    <location>
        <begin position="52"/>
        <end position="79"/>
    </location>
</feature>
<dbReference type="Proteomes" id="UP000005239">
    <property type="component" value="Unassembled WGS sequence"/>
</dbReference>
<evidence type="ECO:0000313" key="8">
    <source>
        <dbReference type="EnsemblMetazoa" id="PPA34971.1"/>
    </source>
</evidence>
<evidence type="ECO:0000313" key="9">
    <source>
        <dbReference type="Proteomes" id="UP000005239"/>
    </source>
</evidence>
<evidence type="ECO:0000256" key="5">
    <source>
        <dbReference type="ARBA" id="ARBA00022989"/>
    </source>
</evidence>
<evidence type="ECO:0000256" key="4">
    <source>
        <dbReference type="ARBA" id="ARBA00022968"/>
    </source>
</evidence>
<keyword evidence="6 7" id="KW-0472">Membrane</keyword>
<keyword evidence="3 7" id="KW-0812">Transmembrane</keyword>
<reference evidence="8" key="2">
    <citation type="submission" date="2022-06" db="UniProtKB">
        <authorList>
            <consortium name="EnsemblMetazoa"/>
        </authorList>
    </citation>
    <scope>IDENTIFICATION</scope>
    <source>
        <strain evidence="8">PS312</strain>
    </source>
</reference>
<keyword evidence="9" id="KW-1185">Reference proteome</keyword>
<proteinExistence type="inferred from homology"/>
<dbReference type="InterPro" id="IPR038702">
    <property type="entry name" value="Na/K_ATPase_sub_beta_sf"/>
</dbReference>
<dbReference type="GO" id="GO:0006813">
    <property type="term" value="P:potassium ion transport"/>
    <property type="evidence" value="ECO:0007669"/>
    <property type="project" value="InterPro"/>
</dbReference>
<dbReference type="PANTHER" id="PTHR11523:SF28">
    <property type="entry name" value="NA_K-ATPASE BETA SUBUNIT ISOFORM 4-RELATED"/>
    <property type="match status" value="1"/>
</dbReference>
<dbReference type="GO" id="GO:0005890">
    <property type="term" value="C:sodium:potassium-exchanging ATPase complex"/>
    <property type="evidence" value="ECO:0007669"/>
    <property type="project" value="InterPro"/>
</dbReference>
<gene>
    <name evidence="8" type="primary">WBGene00273340</name>
</gene>
<protein>
    <recommendedName>
        <fullName evidence="10">Sodium/potassium-transporting ATPase subunit beta</fullName>
    </recommendedName>
</protein>
<evidence type="ECO:0000256" key="1">
    <source>
        <dbReference type="ARBA" id="ARBA00004606"/>
    </source>
</evidence>
<dbReference type="Pfam" id="PF00287">
    <property type="entry name" value="Na_K-ATPase"/>
    <property type="match status" value="1"/>
</dbReference>
<evidence type="ECO:0000256" key="6">
    <source>
        <dbReference type="ARBA" id="ARBA00023136"/>
    </source>
</evidence>
<keyword evidence="4" id="KW-0735">Signal-anchor</keyword>
<evidence type="ECO:0000256" key="7">
    <source>
        <dbReference type="SAM" id="Phobius"/>
    </source>
</evidence>
<evidence type="ECO:0008006" key="10">
    <source>
        <dbReference type="Google" id="ProtNLM"/>
    </source>
</evidence>
<dbReference type="InterPro" id="IPR000402">
    <property type="entry name" value="Na/K_ATPase_sub_beta"/>
</dbReference>